<accession>A0A1G9K946</accession>
<dbReference type="Proteomes" id="UP000198662">
    <property type="component" value="Unassembled WGS sequence"/>
</dbReference>
<dbReference type="InterPro" id="IPR012349">
    <property type="entry name" value="Split_barrel_FMN-bd"/>
</dbReference>
<proteinExistence type="predicted"/>
<evidence type="ECO:0000313" key="2">
    <source>
        <dbReference type="Proteomes" id="UP000198662"/>
    </source>
</evidence>
<sequence length="255" mass="27495">MRPSAAETARTLARGRLHGLVRFDDGAAVTGVQHATDRLGRPLLLVPAGEELAAVLRGREAPRVSLSVDDVPPRFGAPSLGRVRVVGDLLPVPEAERRDAVLEYARSNADPDLFDVVGGGVGGDGVAIHRIAPDRVTLNRGGTTELVDLAAYVSASPDPIHECEQDLLADLADHHAPQIEGYLCRLLGDATAFADRPPQVMRLDRYGLVVDLGERAGDLGRGRWVRLEFARAVTGQHDLAHLLHPILCCHHRDDE</sequence>
<evidence type="ECO:0000313" key="1">
    <source>
        <dbReference type="EMBL" id="SDL46271.1"/>
    </source>
</evidence>
<dbReference type="EMBL" id="FNGF01000006">
    <property type="protein sequence ID" value="SDL46271.1"/>
    <property type="molecule type" value="Genomic_DNA"/>
</dbReference>
<keyword evidence="2" id="KW-1185">Reference proteome</keyword>
<name>A0A1G9K946_9ACTN</name>
<evidence type="ECO:0008006" key="3">
    <source>
        <dbReference type="Google" id="ProtNLM"/>
    </source>
</evidence>
<protein>
    <recommendedName>
        <fullName evidence="3">DUF2470 domain-containing protein</fullName>
    </recommendedName>
</protein>
<dbReference type="Gene3D" id="2.30.110.10">
    <property type="entry name" value="Electron Transport, Fmn-binding Protein, Chain A"/>
    <property type="match status" value="1"/>
</dbReference>
<dbReference type="RefSeq" id="WP_091052879.1">
    <property type="nucleotide sequence ID" value="NZ_FNGF01000006.1"/>
</dbReference>
<dbReference type="InterPro" id="IPR037119">
    <property type="entry name" value="Haem_oxidase_HugZ-like_sf"/>
</dbReference>
<reference evidence="2" key="1">
    <citation type="submission" date="2016-10" db="EMBL/GenBank/DDBJ databases">
        <authorList>
            <person name="Varghese N."/>
            <person name="Submissions S."/>
        </authorList>
    </citation>
    <scope>NUCLEOTIDE SEQUENCE [LARGE SCALE GENOMIC DNA]</scope>
    <source>
        <strain evidence="2">CGMCC 4.3147</strain>
    </source>
</reference>
<dbReference type="AlphaFoldDB" id="A0A1G9K946"/>
<dbReference type="Gene3D" id="3.20.180.10">
    <property type="entry name" value="PNP-oxidase-like"/>
    <property type="match status" value="1"/>
</dbReference>
<dbReference type="STRING" id="380244.SAMN05216298_3926"/>
<dbReference type="OrthoDB" id="5187098at2"/>
<gene>
    <name evidence="1" type="ORF">SAMN05216298_3926</name>
</gene>
<dbReference type="SUPFAM" id="SSF50475">
    <property type="entry name" value="FMN-binding split barrel"/>
    <property type="match status" value="1"/>
</dbReference>
<organism evidence="1 2">
    <name type="scientific">Glycomyces sambucus</name>
    <dbReference type="NCBI Taxonomy" id="380244"/>
    <lineage>
        <taxon>Bacteria</taxon>
        <taxon>Bacillati</taxon>
        <taxon>Actinomycetota</taxon>
        <taxon>Actinomycetes</taxon>
        <taxon>Glycomycetales</taxon>
        <taxon>Glycomycetaceae</taxon>
        <taxon>Glycomyces</taxon>
    </lineage>
</organism>